<dbReference type="InterPro" id="IPR011051">
    <property type="entry name" value="RmlC_Cupin_sf"/>
</dbReference>
<protein>
    <submittedName>
        <fullName evidence="5">AraC family transcriptional regulator</fullName>
    </submittedName>
    <submittedName>
        <fullName evidence="6">AraC-type DNA-binding protein</fullName>
    </submittedName>
</protein>
<organism evidence="5 7">
    <name type="scientific">Myroides marinus</name>
    <dbReference type="NCBI Taxonomy" id="703342"/>
    <lineage>
        <taxon>Bacteria</taxon>
        <taxon>Pseudomonadati</taxon>
        <taxon>Bacteroidota</taxon>
        <taxon>Flavobacteriia</taxon>
        <taxon>Flavobacteriales</taxon>
        <taxon>Flavobacteriaceae</taxon>
        <taxon>Myroides</taxon>
    </lineage>
</organism>
<feature type="domain" description="HTH araC/xylS-type" evidence="4">
    <location>
        <begin position="170"/>
        <end position="266"/>
    </location>
</feature>
<reference evidence="6 8" key="2">
    <citation type="submission" date="2016-10" db="EMBL/GenBank/DDBJ databases">
        <authorList>
            <person name="de Groot N.N."/>
        </authorList>
    </citation>
    <scope>NUCLEOTIDE SEQUENCE [LARGE SCALE GENOMIC DNA]</scope>
    <source>
        <strain evidence="6 8">DSM 23048</strain>
    </source>
</reference>
<dbReference type="GeneID" id="82256072"/>
<dbReference type="SMART" id="SM00342">
    <property type="entry name" value="HTH_ARAC"/>
    <property type="match status" value="1"/>
</dbReference>
<evidence type="ECO:0000256" key="2">
    <source>
        <dbReference type="ARBA" id="ARBA00023125"/>
    </source>
</evidence>
<dbReference type="OrthoDB" id="9804543at2"/>
<evidence type="ECO:0000313" key="5">
    <source>
        <dbReference type="EMBL" id="KZE81365.1"/>
    </source>
</evidence>
<dbReference type="InterPro" id="IPR009057">
    <property type="entry name" value="Homeodomain-like_sf"/>
</dbReference>
<dbReference type="RefSeq" id="WP_038985532.1">
    <property type="nucleotide sequence ID" value="NZ_FNYS01000002.1"/>
</dbReference>
<dbReference type="AlphaFoldDB" id="A0A161SIB6"/>
<dbReference type="PROSITE" id="PS01124">
    <property type="entry name" value="HTH_ARAC_FAMILY_2"/>
    <property type="match status" value="1"/>
</dbReference>
<keyword evidence="2 6" id="KW-0238">DNA-binding</keyword>
<dbReference type="SUPFAM" id="SSF51182">
    <property type="entry name" value="RmlC-like cupins"/>
    <property type="match status" value="1"/>
</dbReference>
<evidence type="ECO:0000259" key="4">
    <source>
        <dbReference type="PROSITE" id="PS01124"/>
    </source>
</evidence>
<dbReference type="Proteomes" id="UP000076630">
    <property type="component" value="Unassembled WGS sequence"/>
</dbReference>
<dbReference type="InterPro" id="IPR003313">
    <property type="entry name" value="AraC-bd"/>
</dbReference>
<dbReference type="EMBL" id="FNYS01000002">
    <property type="protein sequence ID" value="SEI63976.1"/>
    <property type="molecule type" value="Genomic_DNA"/>
</dbReference>
<keyword evidence="3" id="KW-0804">Transcription</keyword>
<evidence type="ECO:0000256" key="1">
    <source>
        <dbReference type="ARBA" id="ARBA00023015"/>
    </source>
</evidence>
<dbReference type="PANTHER" id="PTHR11019">
    <property type="entry name" value="HTH-TYPE TRANSCRIPTIONAL REGULATOR NIMR"/>
    <property type="match status" value="1"/>
</dbReference>
<sequence length="266" mass="31307">MQNANIKCGLTEKLLGVYEDTTEVQAYVWYENNYVHDEYQHAHQRYQLTYVEQGYQYLHVDNCIYLVPQYHVAWIPSGQQHATTSTAKDINLKVLLYRDVPKDEFYERVHIFPAPTVLREMLQYASKWNRMVGNEEEKEQFLQAILVSLKSFCDENQSLQLPVPVDHRLVPVCAYINEHFTSNLDLDELALRSTMSVRNLQRLFKQETGITLQKYLQVFRILKSIELLDTGELTLSEIAYKIGYKSLVAFRNSYFDIMKVYPKVKK</sequence>
<dbReference type="PANTHER" id="PTHR11019:SF199">
    <property type="entry name" value="HTH-TYPE TRANSCRIPTIONAL REGULATOR NIMR"/>
    <property type="match status" value="1"/>
</dbReference>
<dbReference type="Pfam" id="PF12833">
    <property type="entry name" value="HTH_18"/>
    <property type="match status" value="1"/>
</dbReference>
<name>A0A161SIB6_9FLAO</name>
<dbReference type="SUPFAM" id="SSF46689">
    <property type="entry name" value="Homeodomain-like"/>
    <property type="match status" value="1"/>
</dbReference>
<gene>
    <name evidence="5" type="ORF">AV926_08770</name>
    <name evidence="6" type="ORF">SAMN04488018_102382</name>
</gene>
<evidence type="ECO:0000313" key="6">
    <source>
        <dbReference type="EMBL" id="SEI63976.1"/>
    </source>
</evidence>
<evidence type="ECO:0000313" key="7">
    <source>
        <dbReference type="Proteomes" id="UP000076630"/>
    </source>
</evidence>
<dbReference type="Proteomes" id="UP000183077">
    <property type="component" value="Unassembled WGS sequence"/>
</dbReference>
<evidence type="ECO:0000313" key="8">
    <source>
        <dbReference type="Proteomes" id="UP000183077"/>
    </source>
</evidence>
<proteinExistence type="predicted"/>
<dbReference type="EMBL" id="LQNU01000053">
    <property type="protein sequence ID" value="KZE81365.1"/>
    <property type="molecule type" value="Genomic_DNA"/>
</dbReference>
<keyword evidence="7" id="KW-1185">Reference proteome</keyword>
<reference evidence="5 7" key="1">
    <citation type="submission" date="2016-01" db="EMBL/GenBank/DDBJ databases">
        <title>Whole genome sequencing of Myroides marinus L41.</title>
        <authorList>
            <person name="Hong K.W."/>
        </authorList>
    </citation>
    <scope>NUCLEOTIDE SEQUENCE [LARGE SCALE GENOMIC DNA]</scope>
    <source>
        <strain evidence="5 7">L41</strain>
    </source>
</reference>
<accession>A0A161SIB6</accession>
<dbReference type="InterPro" id="IPR018060">
    <property type="entry name" value="HTH_AraC"/>
</dbReference>
<dbReference type="Gene3D" id="1.10.10.60">
    <property type="entry name" value="Homeodomain-like"/>
    <property type="match status" value="2"/>
</dbReference>
<keyword evidence="1" id="KW-0805">Transcription regulation</keyword>
<dbReference type="GO" id="GO:0003700">
    <property type="term" value="F:DNA-binding transcription factor activity"/>
    <property type="evidence" value="ECO:0007669"/>
    <property type="project" value="InterPro"/>
</dbReference>
<dbReference type="Pfam" id="PF02311">
    <property type="entry name" value="AraC_binding"/>
    <property type="match status" value="1"/>
</dbReference>
<dbReference type="GO" id="GO:0043565">
    <property type="term" value="F:sequence-specific DNA binding"/>
    <property type="evidence" value="ECO:0007669"/>
    <property type="project" value="InterPro"/>
</dbReference>
<evidence type="ECO:0000256" key="3">
    <source>
        <dbReference type="ARBA" id="ARBA00023163"/>
    </source>
</evidence>